<organism evidence="2 3">
    <name type="scientific">Leptomonas seymouri</name>
    <dbReference type="NCBI Taxonomy" id="5684"/>
    <lineage>
        <taxon>Eukaryota</taxon>
        <taxon>Discoba</taxon>
        <taxon>Euglenozoa</taxon>
        <taxon>Kinetoplastea</taxon>
        <taxon>Metakinetoplastina</taxon>
        <taxon>Trypanosomatida</taxon>
        <taxon>Trypanosomatidae</taxon>
        <taxon>Leishmaniinae</taxon>
        <taxon>Leptomonas</taxon>
    </lineage>
</organism>
<dbReference type="EMBL" id="LJSK01000021">
    <property type="protein sequence ID" value="KPI89534.1"/>
    <property type="molecule type" value="Genomic_DNA"/>
</dbReference>
<reference evidence="2 3" key="1">
    <citation type="journal article" date="2015" name="PLoS Pathog.">
        <title>Leptomonas seymouri: Adaptations to the Dixenous Life Cycle Analyzed by Genome Sequencing, Transcriptome Profiling and Co-infection with Leishmania donovani.</title>
        <authorList>
            <person name="Kraeva N."/>
            <person name="Butenko A."/>
            <person name="Hlavacova J."/>
            <person name="Kostygov A."/>
            <person name="Myskova J."/>
            <person name="Grybchuk D."/>
            <person name="Lestinova T."/>
            <person name="Votypka J."/>
            <person name="Volf P."/>
            <person name="Opperdoes F."/>
            <person name="Flegontov P."/>
            <person name="Lukes J."/>
            <person name="Yurchenko V."/>
        </authorList>
    </citation>
    <scope>NUCLEOTIDE SEQUENCE [LARGE SCALE GENOMIC DNA]</scope>
    <source>
        <strain evidence="2 3">ATCC 30220</strain>
    </source>
</reference>
<accession>A0A0N1I7K7</accession>
<dbReference type="AlphaFoldDB" id="A0A0N1I7K7"/>
<gene>
    <name evidence="2" type="ORF">ABL78_1302</name>
</gene>
<dbReference type="Proteomes" id="UP000038009">
    <property type="component" value="Unassembled WGS sequence"/>
</dbReference>
<proteinExistence type="predicted"/>
<protein>
    <submittedName>
        <fullName evidence="2">Uncharacterized protein</fullName>
    </submittedName>
</protein>
<evidence type="ECO:0000313" key="3">
    <source>
        <dbReference type="Proteomes" id="UP000038009"/>
    </source>
</evidence>
<evidence type="ECO:0000313" key="2">
    <source>
        <dbReference type="EMBL" id="KPI89534.1"/>
    </source>
</evidence>
<comment type="caution">
    <text evidence="2">The sequence shown here is derived from an EMBL/GenBank/DDBJ whole genome shotgun (WGS) entry which is preliminary data.</text>
</comment>
<feature type="region of interest" description="Disordered" evidence="1">
    <location>
        <begin position="128"/>
        <end position="175"/>
    </location>
</feature>
<dbReference type="VEuPathDB" id="TriTrypDB:Lsey_0021_0030"/>
<feature type="region of interest" description="Disordered" evidence="1">
    <location>
        <begin position="438"/>
        <end position="472"/>
    </location>
</feature>
<evidence type="ECO:0000256" key="1">
    <source>
        <dbReference type="SAM" id="MobiDB-lite"/>
    </source>
</evidence>
<feature type="compositionally biased region" description="Low complexity" evidence="1">
    <location>
        <begin position="130"/>
        <end position="141"/>
    </location>
</feature>
<dbReference type="OMA" id="PSEWMLR"/>
<keyword evidence="3" id="KW-1185">Reference proteome</keyword>
<name>A0A0N1I7K7_LEPSE</name>
<dbReference type="OrthoDB" id="272484at2759"/>
<feature type="region of interest" description="Disordered" evidence="1">
    <location>
        <begin position="232"/>
        <end position="256"/>
    </location>
</feature>
<sequence length="580" mass="62661">MYRVFPSLILRAAMVRARSLDLCGVNDYYASSSAPSSSTLVAAAPSATNVYVLAYGEREGLAPGERLEVYGSDVRLVRTLAYGCPRGITVQSAFTGRLSEDDLKGITEQLDALHPCGTDMGKLTTRHLQQHVSSTSSSQQVNKPSAPSSPTFNSAKTPNAADAGQRTRRSHEWALRLPDIKGSSVLRSSLPDDTSSLSGEKLAAQLERMHRSPEEVVVAEWIRHKGGDEQKKTKWCDASENEGSNGEAPINATPLTGTDIASLPPRQKPGISNENVKSSEEDCVERDALLMENGVCFRSVESCGLRALRTARLAFISNIERMANGLARRQSRLSGDELRALEVLDVSAIDFTFTNAALQTTLELGLHTGEACRITHVPLTDAAAQRVEPQAASYVRVVAADAGRALPRPFDFMPTRSFDVSAYTAYLPLPLGPLTKADAADSAGSSSSSASPRPARSNKNEQRPHQRSHRPYVEAGIGGSRLDRQQLAMQLSQAMATLRRGACMLVTFVPTPSTVAALYNEMETQHHTEVLIEQHMVANSKACIAEAISRTGRWGYITDEVLPAVDSPQGSSFSLVVVLE</sequence>
<feature type="compositionally biased region" description="Low complexity" evidence="1">
    <location>
        <begin position="440"/>
        <end position="457"/>
    </location>
</feature>
<feature type="compositionally biased region" description="Polar residues" evidence="1">
    <location>
        <begin position="142"/>
        <end position="157"/>
    </location>
</feature>